<dbReference type="RefSeq" id="XP_068139082.1">
    <property type="nucleotide sequence ID" value="XM_068282981.1"/>
</dbReference>
<protein>
    <submittedName>
        <fullName evidence="1">Uncharacterized protein</fullName>
    </submittedName>
</protein>
<proteinExistence type="predicted"/>
<name>A0A1D8NI22_YARLL</name>
<gene>
    <name evidence="1" type="ORF">YALI1_E14353g</name>
</gene>
<accession>A0A1D8NI22</accession>
<dbReference type="Proteomes" id="UP000182444">
    <property type="component" value="Chromosome 1E"/>
</dbReference>
<dbReference type="AlphaFoldDB" id="A0A1D8NI22"/>
<dbReference type="VEuPathDB" id="FungiDB:YALI1_E14353g"/>
<reference evidence="1 2" key="1">
    <citation type="journal article" date="2016" name="PLoS ONE">
        <title>Sequence Assembly of Yarrowia lipolytica Strain W29/CLIB89 Shows Transposable Element Diversity.</title>
        <authorList>
            <person name="Magnan C."/>
            <person name="Yu J."/>
            <person name="Chang I."/>
            <person name="Jahn E."/>
            <person name="Kanomata Y."/>
            <person name="Wu J."/>
            <person name="Zeller M."/>
            <person name="Oakes M."/>
            <person name="Baldi P."/>
            <person name="Sandmeyer S."/>
        </authorList>
    </citation>
    <scope>NUCLEOTIDE SEQUENCE [LARGE SCALE GENOMIC DNA]</scope>
    <source>
        <strain evidence="2">CLIB89(W29)</strain>
    </source>
</reference>
<evidence type="ECO:0000313" key="2">
    <source>
        <dbReference type="Proteomes" id="UP000182444"/>
    </source>
</evidence>
<organism evidence="1 2">
    <name type="scientific">Yarrowia lipolytica</name>
    <name type="common">Candida lipolytica</name>
    <dbReference type="NCBI Taxonomy" id="4952"/>
    <lineage>
        <taxon>Eukaryota</taxon>
        <taxon>Fungi</taxon>
        <taxon>Dikarya</taxon>
        <taxon>Ascomycota</taxon>
        <taxon>Saccharomycotina</taxon>
        <taxon>Dipodascomycetes</taxon>
        <taxon>Dipodascales</taxon>
        <taxon>Dipodascales incertae sedis</taxon>
        <taxon>Yarrowia</taxon>
    </lineage>
</organism>
<dbReference type="EMBL" id="CP017557">
    <property type="protein sequence ID" value="AOW05283.1"/>
    <property type="molecule type" value="Genomic_DNA"/>
</dbReference>
<evidence type="ECO:0000313" key="1">
    <source>
        <dbReference type="EMBL" id="AOW05283.1"/>
    </source>
</evidence>
<dbReference type="GeneID" id="94583593"/>
<sequence length="77" mass="8658">MNLMKTIPCLQRAAKKQLPLVIQQDTTHTIPESDAQNTALLALFVSKSSFHTRRERVHDSSRTLSLSLSLSLSLRLL</sequence>